<dbReference type="PRINTS" id="PR00702">
    <property type="entry name" value="ACRIFLAVINRP"/>
</dbReference>
<sequence length="1071" mass="115252">MKLSETAVRRPVLTLMAFSALIVFGFVAYRSLGMALYPDVDMPMVTVTVAYEGAAPKTVETEVTEEVEEALATISGIKSMRSETSEGLSQVFLEFELERDVDIAAQDVRDKMSGIQHELPDDSEAPVIEKFDPDSVPIMGIILAGNSSIRQISQLAEDVVKPAIEGINGVGGVQLAGDREREIRIWLRVDDLEAHNLSAQDVVDTLRTGNIELPGGRLEAGKQELVVKTKGRIGSVGDFRRMVVARRNGRPIRLENVAYVEDGLEDRHSLARLNGQPAVSLAVRQQSGSNMVAVAREVKSALDHIRETLPAGYELLVVQDNSEYVERSVDEAQGELVRGAGLAVLVILLFLRSVRGSLVAAVTIPATIISTYVFMLAMGFTINTLTLLALTISVGMIIDDSIVVLENTWRHMQEGKSRLQAAIAAMDEIGFAVIATSLSIAAVFVPVAFMEGIIGQFFYEFGMTVTFAVVISTLIALFLSPMLCAQILKIGNTNGRLYQASERILTGIESTYAWMLGVALRFRWLVVLVAGGVFVASLMLLPMIGKEFTPEADEGQFQVQIEAPTGSSIEQTSLLASKIEDIIATVPAVQDIYTTVGGQYEGQTSVAQVMVKMVDRKQRTISQFEAMRLTRELIAPYSHLRITVDPIARLGGGGMRSAAVQYNLRGDNLDELNEIADQVMTQMKDSPGFVDVNKTSQTGKPELSIDIDRDRASDLGVKVEDLGKAINQLVGGQAVSQFETAGENIDVRVRLVGGDRQHAAAVERLPIRAGNGDLSELKEIAEVKNTFGPVTIERQNRRRQVTVLANLVDGKPLGEAVADVESMAAGIGLPAGVTGVFTGKAEMMAESFASIIFALGLAVLLTYMVLAAQFESFLHPLTIMFSLPLSIGGALGGLALTGRTLNIFSMIGMVMLLGLVTKNAILLVDYTNLLRRGGMDRDEALKKAGPVRLRPILMTAMSTIAGMIPIAIGLGEGAETRAPMGACVVGGMITSTLLTLIVIPVVYSLADGFAEKVKSLLFAQAKQAEPTPELPPEPETVIEEVEPTVVLKRVPRPAGHGVQASNFTPAPNPAT</sequence>
<dbReference type="SUPFAM" id="SSF82714">
    <property type="entry name" value="Multidrug efflux transporter AcrB TolC docking domain, DN and DC subdomains"/>
    <property type="match status" value="2"/>
</dbReference>
<dbReference type="Gene3D" id="3.30.70.1440">
    <property type="entry name" value="Multidrug efflux transporter AcrB pore domain"/>
    <property type="match status" value="1"/>
</dbReference>
<keyword evidence="2" id="KW-0812">Transmembrane</keyword>
<dbReference type="Gene3D" id="1.20.1640.10">
    <property type="entry name" value="Multidrug efflux transporter AcrB transmembrane domain"/>
    <property type="match status" value="2"/>
</dbReference>
<dbReference type="PANTHER" id="PTHR32063:SF0">
    <property type="entry name" value="SWARMING MOTILITY PROTEIN SWRC"/>
    <property type="match status" value="1"/>
</dbReference>
<feature type="transmembrane region" description="Helical" evidence="2">
    <location>
        <begin position="358"/>
        <end position="382"/>
    </location>
</feature>
<dbReference type="InterPro" id="IPR001036">
    <property type="entry name" value="Acrflvin-R"/>
</dbReference>
<gene>
    <name evidence="3" type="ORF">NG895_15045</name>
</gene>
<accession>A0A9X2FHR1</accession>
<feature type="transmembrane region" description="Helical" evidence="2">
    <location>
        <begin position="848"/>
        <end position="866"/>
    </location>
</feature>
<feature type="transmembrane region" description="Helical" evidence="2">
    <location>
        <begin position="873"/>
        <end position="897"/>
    </location>
</feature>
<dbReference type="RefSeq" id="WP_252853335.1">
    <property type="nucleotide sequence ID" value="NZ_JAMXLR010000051.1"/>
</dbReference>
<keyword evidence="2" id="KW-1133">Transmembrane helix</keyword>
<dbReference type="Pfam" id="PF00873">
    <property type="entry name" value="ACR_tran"/>
    <property type="match status" value="1"/>
</dbReference>
<comment type="caution">
    <text evidence="3">The sequence shown here is derived from an EMBL/GenBank/DDBJ whole genome shotgun (WGS) entry which is preliminary data.</text>
</comment>
<keyword evidence="2" id="KW-0472">Membrane</keyword>
<organism evidence="3 4">
    <name type="scientific">Aeoliella straminimaris</name>
    <dbReference type="NCBI Taxonomy" id="2954799"/>
    <lineage>
        <taxon>Bacteria</taxon>
        <taxon>Pseudomonadati</taxon>
        <taxon>Planctomycetota</taxon>
        <taxon>Planctomycetia</taxon>
        <taxon>Pirellulales</taxon>
        <taxon>Lacipirellulaceae</taxon>
        <taxon>Aeoliella</taxon>
    </lineage>
</organism>
<feature type="transmembrane region" description="Helical" evidence="2">
    <location>
        <begin position="988"/>
        <end position="1006"/>
    </location>
</feature>
<dbReference type="GO" id="GO:0042910">
    <property type="term" value="F:xenobiotic transmembrane transporter activity"/>
    <property type="evidence" value="ECO:0007669"/>
    <property type="project" value="TreeGrafter"/>
</dbReference>
<dbReference type="SUPFAM" id="SSF82866">
    <property type="entry name" value="Multidrug efflux transporter AcrB transmembrane domain"/>
    <property type="match status" value="2"/>
</dbReference>
<dbReference type="GO" id="GO:0005886">
    <property type="term" value="C:plasma membrane"/>
    <property type="evidence" value="ECO:0007669"/>
    <property type="project" value="TreeGrafter"/>
</dbReference>
<proteinExistence type="predicted"/>
<dbReference type="Gene3D" id="3.30.70.1320">
    <property type="entry name" value="Multidrug efflux transporter AcrB pore domain like"/>
    <property type="match status" value="1"/>
</dbReference>
<feature type="transmembrane region" description="Helical" evidence="2">
    <location>
        <begin position="461"/>
        <end position="479"/>
    </location>
</feature>
<dbReference type="PANTHER" id="PTHR32063">
    <property type="match status" value="1"/>
</dbReference>
<dbReference type="Proteomes" id="UP001155241">
    <property type="component" value="Unassembled WGS sequence"/>
</dbReference>
<evidence type="ECO:0000313" key="4">
    <source>
        <dbReference type="Proteomes" id="UP001155241"/>
    </source>
</evidence>
<feature type="transmembrane region" description="Helical" evidence="2">
    <location>
        <begin position="388"/>
        <end position="409"/>
    </location>
</feature>
<dbReference type="Gene3D" id="3.30.70.1430">
    <property type="entry name" value="Multidrug efflux transporter AcrB pore domain"/>
    <property type="match status" value="2"/>
</dbReference>
<dbReference type="Gene3D" id="3.30.2090.10">
    <property type="entry name" value="Multidrug efflux transporter AcrB TolC docking domain, DN and DC subdomains"/>
    <property type="match status" value="2"/>
</dbReference>
<name>A0A9X2FHR1_9BACT</name>
<feature type="transmembrane region" description="Helical" evidence="2">
    <location>
        <begin position="947"/>
        <end position="968"/>
    </location>
</feature>
<evidence type="ECO:0000313" key="3">
    <source>
        <dbReference type="EMBL" id="MCO6045226.1"/>
    </source>
</evidence>
<dbReference type="SUPFAM" id="SSF82693">
    <property type="entry name" value="Multidrug efflux transporter AcrB pore domain, PN1, PN2, PC1 and PC2 subdomains"/>
    <property type="match status" value="3"/>
</dbReference>
<evidence type="ECO:0000256" key="2">
    <source>
        <dbReference type="SAM" id="Phobius"/>
    </source>
</evidence>
<feature type="region of interest" description="Disordered" evidence="1">
    <location>
        <begin position="1052"/>
        <end position="1071"/>
    </location>
</feature>
<feature type="transmembrane region" description="Helical" evidence="2">
    <location>
        <begin position="903"/>
        <end position="926"/>
    </location>
</feature>
<reference evidence="3" key="1">
    <citation type="submission" date="2022-06" db="EMBL/GenBank/DDBJ databases">
        <title>Aeoliella straminimaris, a novel planctomycete from sediments.</title>
        <authorList>
            <person name="Vitorino I.R."/>
            <person name="Lage O.M."/>
        </authorList>
    </citation>
    <scope>NUCLEOTIDE SEQUENCE</scope>
    <source>
        <strain evidence="3">ICT_H6.2</strain>
    </source>
</reference>
<evidence type="ECO:0000256" key="1">
    <source>
        <dbReference type="SAM" id="MobiDB-lite"/>
    </source>
</evidence>
<dbReference type="AlphaFoldDB" id="A0A9X2FHR1"/>
<dbReference type="EMBL" id="JAMXLR010000051">
    <property type="protein sequence ID" value="MCO6045226.1"/>
    <property type="molecule type" value="Genomic_DNA"/>
</dbReference>
<keyword evidence="4" id="KW-1185">Reference proteome</keyword>
<feature type="transmembrane region" description="Helical" evidence="2">
    <location>
        <begin position="429"/>
        <end position="449"/>
    </location>
</feature>
<feature type="transmembrane region" description="Helical" evidence="2">
    <location>
        <begin position="12"/>
        <end position="32"/>
    </location>
</feature>
<protein>
    <submittedName>
        <fullName evidence="3">Efflux RND transporter permease subunit</fullName>
    </submittedName>
</protein>
<feature type="transmembrane region" description="Helical" evidence="2">
    <location>
        <begin position="524"/>
        <end position="544"/>
    </location>
</feature>
<dbReference type="InterPro" id="IPR027463">
    <property type="entry name" value="AcrB_DN_DC_subdom"/>
</dbReference>
<feature type="transmembrane region" description="Helical" evidence="2">
    <location>
        <begin position="336"/>
        <end position="351"/>
    </location>
</feature>